<protein>
    <submittedName>
        <fullName evidence="2">Uncharacterized protein</fullName>
    </submittedName>
</protein>
<dbReference type="GeneID" id="66285180"/>
<evidence type="ECO:0000313" key="2">
    <source>
        <dbReference type="EMBL" id="QDC41350.1"/>
    </source>
</evidence>
<dbReference type="RefSeq" id="WP_139868098.1">
    <property type="nucleotide sequence ID" value="NZ_CP040949.1"/>
</dbReference>
<keyword evidence="1" id="KW-0812">Transmembrane</keyword>
<dbReference type="Proteomes" id="UP000314901">
    <property type="component" value="Chromosome"/>
</dbReference>
<dbReference type="AlphaFoldDB" id="A0AAX1F005"/>
<reference evidence="2 3" key="1">
    <citation type="journal article" date="2019" name="ISME J.">
        <title>Evolution in action: habitat transition from sediment to the pelagial leads to genome streamlining in Methylophilaceae.</title>
        <authorList>
            <person name="Salcher M."/>
            <person name="Schaefle D."/>
            <person name="Kaspar M."/>
            <person name="Neuenschwander S.M."/>
            <person name="Ghai R."/>
        </authorList>
    </citation>
    <scope>NUCLEOTIDE SEQUENCE [LARGE SCALE GENOMIC DNA]</scope>
    <source>
        <strain evidence="2 3">MMS-RVI-51</strain>
    </source>
</reference>
<accession>A0AAX1F005</accession>
<dbReference type="KEGG" id="muv:FIT94_04690"/>
<keyword evidence="1" id="KW-1133">Transmembrane helix</keyword>
<evidence type="ECO:0000313" key="3">
    <source>
        <dbReference type="Proteomes" id="UP000314901"/>
    </source>
</evidence>
<dbReference type="InterPro" id="IPR046682">
    <property type="entry name" value="DUF6552"/>
</dbReference>
<feature type="transmembrane region" description="Helical" evidence="1">
    <location>
        <begin position="58"/>
        <end position="78"/>
    </location>
</feature>
<keyword evidence="1" id="KW-0472">Membrane</keyword>
<name>A0AAX1F005_9PROT</name>
<gene>
    <name evidence="2" type="ORF">FIT94_04690</name>
</gene>
<evidence type="ECO:0000256" key="1">
    <source>
        <dbReference type="SAM" id="Phobius"/>
    </source>
</evidence>
<organism evidence="2 3">
    <name type="scientific">Candidatus Methylopumilus universalis</name>
    <dbReference type="NCBI Taxonomy" id="2588536"/>
    <lineage>
        <taxon>Bacteria</taxon>
        <taxon>Pseudomonadati</taxon>
        <taxon>Pseudomonadota</taxon>
        <taxon>Betaproteobacteria</taxon>
        <taxon>Nitrosomonadales</taxon>
        <taxon>Methylophilaceae</taxon>
        <taxon>Candidatus Methylopumilus</taxon>
    </lineage>
</organism>
<dbReference type="Pfam" id="PF20189">
    <property type="entry name" value="DUF6552"/>
    <property type="match status" value="1"/>
</dbReference>
<proteinExistence type="predicted"/>
<dbReference type="EMBL" id="CP040953">
    <property type="protein sequence ID" value="QDC41350.1"/>
    <property type="molecule type" value="Genomic_DNA"/>
</dbReference>
<sequence>MLKATKKFLKKNLKWFATFFILLGLLLTNLNLYPYNIFSHSLGVLGWTFTGYVNKDRAILINFGLQIPLFMIGYFKLFGMS</sequence>
<feature type="transmembrane region" description="Helical" evidence="1">
    <location>
        <begin position="12"/>
        <end position="38"/>
    </location>
</feature>